<keyword evidence="4" id="KW-0804">Transcription</keyword>
<dbReference type="SUPFAM" id="SSF46785">
    <property type="entry name" value="Winged helix' DNA-binding domain"/>
    <property type="match status" value="1"/>
</dbReference>
<evidence type="ECO:0000256" key="3">
    <source>
        <dbReference type="ARBA" id="ARBA00023125"/>
    </source>
</evidence>
<dbReference type="GO" id="GO:0003700">
    <property type="term" value="F:DNA-binding transcription factor activity"/>
    <property type="evidence" value="ECO:0007669"/>
    <property type="project" value="InterPro"/>
</dbReference>
<name>A0A2W1JIC6_9CYAN</name>
<dbReference type="Gene3D" id="1.10.10.10">
    <property type="entry name" value="Winged helix-like DNA-binding domain superfamily/Winged helix DNA-binding domain"/>
    <property type="match status" value="1"/>
</dbReference>
<evidence type="ECO:0000313" key="6">
    <source>
        <dbReference type="EMBL" id="PZD73249.1"/>
    </source>
</evidence>
<dbReference type="SUPFAM" id="SSF53850">
    <property type="entry name" value="Periplasmic binding protein-like II"/>
    <property type="match status" value="1"/>
</dbReference>
<dbReference type="Pfam" id="PF03466">
    <property type="entry name" value="LysR_substrate"/>
    <property type="match status" value="1"/>
</dbReference>
<dbReference type="Pfam" id="PF00126">
    <property type="entry name" value="HTH_1"/>
    <property type="match status" value="1"/>
</dbReference>
<dbReference type="InterPro" id="IPR036388">
    <property type="entry name" value="WH-like_DNA-bd_sf"/>
</dbReference>
<organism evidence="6 7">
    <name type="scientific">Acaryochloris thomasi RCC1774</name>
    <dbReference type="NCBI Taxonomy" id="1764569"/>
    <lineage>
        <taxon>Bacteria</taxon>
        <taxon>Bacillati</taxon>
        <taxon>Cyanobacteriota</taxon>
        <taxon>Cyanophyceae</taxon>
        <taxon>Acaryochloridales</taxon>
        <taxon>Acaryochloridaceae</taxon>
        <taxon>Acaryochloris</taxon>
        <taxon>Acaryochloris thomasi</taxon>
    </lineage>
</organism>
<evidence type="ECO:0000256" key="2">
    <source>
        <dbReference type="ARBA" id="ARBA00023015"/>
    </source>
</evidence>
<dbReference type="InterPro" id="IPR000847">
    <property type="entry name" value="LysR_HTH_N"/>
</dbReference>
<comment type="caution">
    <text evidence="6">The sequence shown here is derived from an EMBL/GenBank/DDBJ whole genome shotgun (WGS) entry which is preliminary data.</text>
</comment>
<feature type="domain" description="HTH lysR-type" evidence="5">
    <location>
        <begin position="1"/>
        <end position="58"/>
    </location>
</feature>
<dbReference type="GO" id="GO:0003677">
    <property type="term" value="F:DNA binding"/>
    <property type="evidence" value="ECO:0007669"/>
    <property type="project" value="UniProtKB-KW"/>
</dbReference>
<dbReference type="Gene3D" id="3.40.190.10">
    <property type="entry name" value="Periplasmic binding protein-like II"/>
    <property type="match status" value="2"/>
</dbReference>
<dbReference type="OrthoDB" id="9803735at2"/>
<dbReference type="EMBL" id="PQWO01000006">
    <property type="protein sequence ID" value="PZD73249.1"/>
    <property type="molecule type" value="Genomic_DNA"/>
</dbReference>
<dbReference type="InterPro" id="IPR036390">
    <property type="entry name" value="WH_DNA-bd_sf"/>
</dbReference>
<comment type="similarity">
    <text evidence="1">Belongs to the LysR transcriptional regulatory family.</text>
</comment>
<accession>A0A2W1JIC6</accession>
<keyword evidence="2" id="KW-0805">Transcription regulation</keyword>
<proteinExistence type="inferred from homology"/>
<dbReference type="FunFam" id="1.10.10.10:FF:000001">
    <property type="entry name" value="LysR family transcriptional regulator"/>
    <property type="match status" value="1"/>
</dbReference>
<dbReference type="PANTHER" id="PTHR30346:SF0">
    <property type="entry name" value="HCA OPERON TRANSCRIPTIONAL ACTIVATOR HCAR"/>
    <property type="match status" value="1"/>
</dbReference>
<dbReference type="Proteomes" id="UP000248857">
    <property type="component" value="Unassembled WGS sequence"/>
</dbReference>
<evidence type="ECO:0000259" key="5">
    <source>
        <dbReference type="PROSITE" id="PS50931"/>
    </source>
</evidence>
<dbReference type="RefSeq" id="WP_110986178.1">
    <property type="nucleotide sequence ID" value="NZ_CAWNWM010000006.1"/>
</dbReference>
<keyword evidence="3" id="KW-0238">DNA-binding</keyword>
<reference evidence="6 7" key="1">
    <citation type="journal article" date="2018" name="Sci. Rep.">
        <title>A novel species of the marine cyanobacterium Acaryochloris with a unique pigment content and lifestyle.</title>
        <authorList>
            <person name="Partensky F."/>
            <person name="Six C."/>
            <person name="Ratin M."/>
            <person name="Garczarek L."/>
            <person name="Vaulot D."/>
            <person name="Probert I."/>
            <person name="Calteau A."/>
            <person name="Gourvil P."/>
            <person name="Marie D."/>
            <person name="Grebert T."/>
            <person name="Bouchier C."/>
            <person name="Le Panse S."/>
            <person name="Gachenot M."/>
            <person name="Rodriguez F."/>
            <person name="Garrido J.L."/>
        </authorList>
    </citation>
    <scope>NUCLEOTIDE SEQUENCE [LARGE SCALE GENOMIC DNA]</scope>
    <source>
        <strain evidence="6 7">RCC1774</strain>
    </source>
</reference>
<evidence type="ECO:0000256" key="1">
    <source>
        <dbReference type="ARBA" id="ARBA00009437"/>
    </source>
</evidence>
<dbReference type="PRINTS" id="PR00039">
    <property type="entry name" value="HTHLYSR"/>
</dbReference>
<sequence>MELRQLKYFLAVAEELSFGRAAERLLISQPPLSRQIRQLEQEMGVELFHRTKRQVELTEAGRAFLPEVRQVLTQADVAVQVAQRASRGEVGRLVVGFEASSTYDVIPLSLKRYQERFPDVELVVYGMTTEEQFKALLKQRINIGFMVSPVKDERFTIETILEEPLTVALPEGHPLTHQSQIRIQDLEHEPFITFQRERGCGLYDRTIAVCQQANFSPIIVQEADEMQVILGFVAAGMGIALLSASVQQFQRPKVVYRQLYSAPQIDLSLASRRDNSSAMLQTFVEVVKESLGGTAV</sequence>
<dbReference type="InterPro" id="IPR005119">
    <property type="entry name" value="LysR_subst-bd"/>
</dbReference>
<dbReference type="PROSITE" id="PS50931">
    <property type="entry name" value="HTH_LYSR"/>
    <property type="match status" value="1"/>
</dbReference>
<gene>
    <name evidence="6" type="primary">hcaR_1</name>
    <name evidence="6" type="ORF">C1752_02207</name>
</gene>
<evidence type="ECO:0000313" key="7">
    <source>
        <dbReference type="Proteomes" id="UP000248857"/>
    </source>
</evidence>
<dbReference type="PANTHER" id="PTHR30346">
    <property type="entry name" value="TRANSCRIPTIONAL DUAL REGULATOR HCAR-RELATED"/>
    <property type="match status" value="1"/>
</dbReference>
<dbReference type="CDD" id="cd08414">
    <property type="entry name" value="PBP2_LTTR_aromatics_like"/>
    <property type="match status" value="1"/>
</dbReference>
<evidence type="ECO:0000256" key="4">
    <source>
        <dbReference type="ARBA" id="ARBA00023163"/>
    </source>
</evidence>
<dbReference type="GO" id="GO:0032993">
    <property type="term" value="C:protein-DNA complex"/>
    <property type="evidence" value="ECO:0007669"/>
    <property type="project" value="TreeGrafter"/>
</dbReference>
<protein>
    <submittedName>
        <fullName evidence="6">Hca operon transcriptional activator HcaR</fullName>
    </submittedName>
</protein>
<keyword evidence="7" id="KW-1185">Reference proteome</keyword>
<dbReference type="AlphaFoldDB" id="A0A2W1JIC6"/>